<protein>
    <submittedName>
        <fullName evidence="1">Uncharacterized protein</fullName>
    </submittedName>
</protein>
<dbReference type="Proteomes" id="UP000215635">
    <property type="component" value="Unassembled WGS sequence"/>
</dbReference>
<name>A0AAX0PXE3_9LACT</name>
<feature type="non-terminal residue" evidence="1">
    <location>
        <position position="1"/>
    </location>
</feature>
<gene>
    <name evidence="1" type="ORF">B8W88_14200</name>
</gene>
<dbReference type="AlphaFoldDB" id="A0AAX0PXE3"/>
<reference evidence="1 2" key="1">
    <citation type="submission" date="2017-04" db="EMBL/GenBank/DDBJ databases">
        <title>Kefir bacterial isolates.</title>
        <authorList>
            <person name="Kim Y."/>
            <person name="Blasche S."/>
            <person name="Patil K.R."/>
        </authorList>
    </citation>
    <scope>NUCLEOTIDE SEQUENCE [LARGE SCALE GENOMIC DNA]</scope>
    <source>
        <strain evidence="1 2">OG2</strain>
    </source>
</reference>
<sequence length="37" mass="4275">GKDLFSQFLEETQGIKSRMIEINGIEVITFDNDEELD</sequence>
<dbReference type="EMBL" id="NCWV01000176">
    <property type="protein sequence ID" value="PAK85401.1"/>
    <property type="molecule type" value="Genomic_DNA"/>
</dbReference>
<proteinExistence type="predicted"/>
<evidence type="ECO:0000313" key="2">
    <source>
        <dbReference type="Proteomes" id="UP000215635"/>
    </source>
</evidence>
<evidence type="ECO:0000313" key="1">
    <source>
        <dbReference type="EMBL" id="PAK85401.1"/>
    </source>
</evidence>
<comment type="caution">
    <text evidence="1">The sequence shown here is derived from an EMBL/GenBank/DDBJ whole genome shotgun (WGS) entry which is preliminary data.</text>
</comment>
<organism evidence="1 2">
    <name type="scientific">Lactococcus lactis</name>
    <dbReference type="NCBI Taxonomy" id="1358"/>
    <lineage>
        <taxon>Bacteria</taxon>
        <taxon>Bacillati</taxon>
        <taxon>Bacillota</taxon>
        <taxon>Bacilli</taxon>
        <taxon>Lactobacillales</taxon>
        <taxon>Streptococcaceae</taxon>
        <taxon>Lactococcus</taxon>
    </lineage>
</organism>
<accession>A0AAX0PXE3</accession>